<dbReference type="PIRSF" id="PIRSF016184">
    <property type="entry name" value="PhzC_PhzF"/>
    <property type="match status" value="1"/>
</dbReference>
<accession>K0KA45</accession>
<dbReference type="Pfam" id="PF02567">
    <property type="entry name" value="PhzC-PhzF"/>
    <property type="match status" value="1"/>
</dbReference>
<dbReference type="STRING" id="1179773.BN6_79780"/>
<dbReference type="eggNOG" id="COG0384">
    <property type="taxonomic scope" value="Bacteria"/>
</dbReference>
<dbReference type="KEGG" id="sesp:BN6_79780"/>
<dbReference type="RefSeq" id="WP_015105303.1">
    <property type="nucleotide sequence ID" value="NC_019673.1"/>
</dbReference>
<dbReference type="NCBIfam" id="TIGR00654">
    <property type="entry name" value="PhzF_family"/>
    <property type="match status" value="1"/>
</dbReference>
<reference evidence="4 5" key="1">
    <citation type="journal article" date="2012" name="BMC Genomics">
        <title>Complete genome sequence of Saccharothrix espanaensis DSM 44229T and comparison to the other completely sequenced Pseudonocardiaceae.</title>
        <authorList>
            <person name="Strobel T."/>
            <person name="Al-Dilaimi A."/>
            <person name="Blom J."/>
            <person name="Gessner A."/>
            <person name="Kalinowski J."/>
            <person name="Luzhetska M."/>
            <person name="Puhler A."/>
            <person name="Szczepanowski R."/>
            <person name="Bechthold A."/>
            <person name="Ruckert C."/>
        </authorList>
    </citation>
    <scope>NUCLEOTIDE SEQUENCE [LARGE SCALE GENOMIC DNA]</scope>
    <source>
        <strain evidence="5">ATCC 51144 / DSM 44229 / JCM 9112 / NBRC 15066 / NRRL 15764</strain>
    </source>
</reference>
<keyword evidence="5" id="KW-1185">Reference proteome</keyword>
<dbReference type="PANTHER" id="PTHR13774">
    <property type="entry name" value="PHENAZINE BIOSYNTHESIS PROTEIN"/>
    <property type="match status" value="1"/>
</dbReference>
<gene>
    <name evidence="4" type="ordered locus">BN6_79780</name>
</gene>
<dbReference type="GO" id="GO:0016853">
    <property type="term" value="F:isomerase activity"/>
    <property type="evidence" value="ECO:0007669"/>
    <property type="project" value="UniProtKB-KW"/>
</dbReference>
<dbReference type="EMBL" id="HE804045">
    <property type="protein sequence ID" value="CCH35196.1"/>
    <property type="molecule type" value="Genomic_DNA"/>
</dbReference>
<dbReference type="SUPFAM" id="SSF54506">
    <property type="entry name" value="Diaminopimelate epimerase-like"/>
    <property type="match status" value="1"/>
</dbReference>
<evidence type="ECO:0000256" key="2">
    <source>
        <dbReference type="ARBA" id="ARBA00023235"/>
    </source>
</evidence>
<organism evidence="4 5">
    <name type="scientific">Saccharothrix espanaensis (strain ATCC 51144 / DSM 44229 / JCM 9112 / NBRC 15066 / NRRL 15764)</name>
    <dbReference type="NCBI Taxonomy" id="1179773"/>
    <lineage>
        <taxon>Bacteria</taxon>
        <taxon>Bacillati</taxon>
        <taxon>Actinomycetota</taxon>
        <taxon>Actinomycetes</taxon>
        <taxon>Pseudonocardiales</taxon>
        <taxon>Pseudonocardiaceae</taxon>
        <taxon>Saccharothrix</taxon>
    </lineage>
</organism>
<dbReference type="AlphaFoldDB" id="K0KA45"/>
<keyword evidence="2 4" id="KW-0413">Isomerase</keyword>
<evidence type="ECO:0000313" key="5">
    <source>
        <dbReference type="Proteomes" id="UP000006281"/>
    </source>
</evidence>
<dbReference type="HOGENOM" id="CLU_048756_2_1_11"/>
<dbReference type="GO" id="GO:0005737">
    <property type="term" value="C:cytoplasm"/>
    <property type="evidence" value="ECO:0007669"/>
    <property type="project" value="TreeGrafter"/>
</dbReference>
<evidence type="ECO:0000256" key="3">
    <source>
        <dbReference type="PIRSR" id="PIRSR016184-1"/>
    </source>
</evidence>
<proteinExistence type="inferred from homology"/>
<name>K0KA45_SACES</name>
<comment type="similarity">
    <text evidence="1">Belongs to the PhzF family.</text>
</comment>
<dbReference type="OrthoDB" id="9788221at2"/>
<dbReference type="EC" id="5.1.-.-" evidence="4"/>
<protein>
    <submittedName>
        <fullName evidence="4">Putative isomerase</fullName>
        <ecNumber evidence="4">5.1.-.-</ecNumber>
    </submittedName>
</protein>
<dbReference type="PATRIC" id="fig|1179773.3.peg.8056"/>
<dbReference type="BioCyc" id="SESP1179773:BN6_RS38620-MONOMER"/>
<evidence type="ECO:0000256" key="1">
    <source>
        <dbReference type="ARBA" id="ARBA00008270"/>
    </source>
</evidence>
<dbReference type="Gene3D" id="3.10.310.10">
    <property type="entry name" value="Diaminopimelate Epimerase, Chain A, domain 1"/>
    <property type="match status" value="2"/>
</dbReference>
<dbReference type="PANTHER" id="PTHR13774:SF17">
    <property type="entry name" value="PHENAZINE BIOSYNTHESIS-LIKE DOMAIN-CONTAINING PROTEIN"/>
    <property type="match status" value="1"/>
</dbReference>
<dbReference type="InterPro" id="IPR003719">
    <property type="entry name" value="Phenazine_PhzF-like"/>
</dbReference>
<evidence type="ECO:0000313" key="4">
    <source>
        <dbReference type="EMBL" id="CCH35196.1"/>
    </source>
</evidence>
<feature type="active site" evidence="3">
    <location>
        <position position="44"/>
    </location>
</feature>
<dbReference type="Proteomes" id="UP000006281">
    <property type="component" value="Chromosome"/>
</dbReference>
<sequence length="267" mass="28163">MRIHVVDAFTDRAFAGNPAGVVLLEEPAPDAWMQAVAAEMKHAETAFVHLPADTAETDHADDTGDRPLKLRWFTPLKEVDLCGHATLAAAHVLGGDRRFDTRSGILTCTARDGWVEMDFPADPAQPIEITPPLRAGLPGVTITAAARAVSDVLVQAASAAQVRALTPDLAALSEVPGRGVIVTAPGDRPGLDVVSRCFYPSYGVPEDPVTGSAHCTLASWWAPKLGRAELFAEQASPRGGQVRATLTGDRVRLAGRAVTVLAGELIV</sequence>